<evidence type="ECO:0000313" key="3">
    <source>
        <dbReference type="EMBL" id="RDL34678.1"/>
    </source>
</evidence>
<dbReference type="EMBL" id="NPIC01000007">
    <property type="protein sequence ID" value="RDL34678.1"/>
    <property type="molecule type" value="Genomic_DNA"/>
</dbReference>
<dbReference type="STRING" id="2656787.A0A370THL4"/>
<protein>
    <recommendedName>
        <fullName evidence="2">DUF7582 domain-containing protein</fullName>
    </recommendedName>
</protein>
<proteinExistence type="predicted"/>
<dbReference type="Pfam" id="PF24483">
    <property type="entry name" value="DUF7582"/>
    <property type="match status" value="1"/>
</dbReference>
<evidence type="ECO:0000259" key="2">
    <source>
        <dbReference type="Pfam" id="PF24483"/>
    </source>
</evidence>
<dbReference type="GeneID" id="43600655"/>
<name>A0A370THL4_9HELO</name>
<dbReference type="Proteomes" id="UP000254866">
    <property type="component" value="Unassembled WGS sequence"/>
</dbReference>
<evidence type="ECO:0000256" key="1">
    <source>
        <dbReference type="SAM" id="MobiDB-lite"/>
    </source>
</evidence>
<evidence type="ECO:0000313" key="4">
    <source>
        <dbReference type="Proteomes" id="UP000254866"/>
    </source>
</evidence>
<feature type="domain" description="DUF7582" evidence="2">
    <location>
        <begin position="26"/>
        <end position="216"/>
    </location>
</feature>
<keyword evidence="4" id="KW-1185">Reference proteome</keyword>
<dbReference type="OrthoDB" id="3348320at2759"/>
<organism evidence="3 4">
    <name type="scientific">Venustampulla echinocandica</name>
    <dbReference type="NCBI Taxonomy" id="2656787"/>
    <lineage>
        <taxon>Eukaryota</taxon>
        <taxon>Fungi</taxon>
        <taxon>Dikarya</taxon>
        <taxon>Ascomycota</taxon>
        <taxon>Pezizomycotina</taxon>
        <taxon>Leotiomycetes</taxon>
        <taxon>Helotiales</taxon>
        <taxon>Pleuroascaceae</taxon>
        <taxon>Venustampulla</taxon>
    </lineage>
</organism>
<dbReference type="RefSeq" id="XP_031867660.1">
    <property type="nucleotide sequence ID" value="XM_032016429.1"/>
</dbReference>
<accession>A0A370THL4</accession>
<reference evidence="3 4" key="1">
    <citation type="journal article" date="2018" name="IMA Fungus">
        <title>IMA Genome-F 9: Draft genome sequence of Annulohypoxylon stygium, Aspergillus mulundensis, Berkeleyomyces basicola (syn. Thielaviopsis basicola), Ceratocystis smalleyi, two Cercospora beticola strains, Coleophoma cylindrospora, Fusarium fracticaudum, Phialophora cf. hyalina, and Morchella septimelata.</title>
        <authorList>
            <person name="Wingfield B.D."/>
            <person name="Bills G.F."/>
            <person name="Dong Y."/>
            <person name="Huang W."/>
            <person name="Nel W.J."/>
            <person name="Swalarsk-Parry B.S."/>
            <person name="Vaghefi N."/>
            <person name="Wilken P.M."/>
            <person name="An Z."/>
            <person name="de Beer Z.W."/>
            <person name="De Vos L."/>
            <person name="Chen L."/>
            <person name="Duong T.A."/>
            <person name="Gao Y."/>
            <person name="Hammerbacher A."/>
            <person name="Kikkert J.R."/>
            <person name="Li Y."/>
            <person name="Li H."/>
            <person name="Li K."/>
            <person name="Li Q."/>
            <person name="Liu X."/>
            <person name="Ma X."/>
            <person name="Naidoo K."/>
            <person name="Pethybridge S.J."/>
            <person name="Sun J."/>
            <person name="Steenkamp E.T."/>
            <person name="van der Nest M.A."/>
            <person name="van Wyk S."/>
            <person name="Wingfield M.J."/>
            <person name="Xiong C."/>
            <person name="Yue Q."/>
            <person name="Zhang X."/>
        </authorList>
    </citation>
    <scope>NUCLEOTIDE SEQUENCE [LARGE SCALE GENOMIC DNA]</scope>
    <source>
        <strain evidence="3 4">BP 5553</strain>
    </source>
</reference>
<feature type="region of interest" description="Disordered" evidence="1">
    <location>
        <begin position="1"/>
        <end position="22"/>
    </location>
</feature>
<sequence length="223" mass="24538">MGIAQSRKTLLEPPPDHPEPELDRETLLKGLGNVARYIEGKHEHITLIAVGGAVNTILLQTRASTHDVDFYNQNLSGEDYGLIKKAIKYARSKDPILEEGWLNNKTVLFIPQNIRGEITQSAIDQNQEVFTAPGLTILAAPWPYAFAAKLDRLSGGGGKAHDLPDAVAYLHQINQTMGYGVVPRSQVLAWADTYKARYSGVHLGQVNTEYKRVYGQDGIDMGA</sequence>
<dbReference type="InterPro" id="IPR056004">
    <property type="entry name" value="DUF7582"/>
</dbReference>
<comment type="caution">
    <text evidence="3">The sequence shown here is derived from an EMBL/GenBank/DDBJ whole genome shotgun (WGS) entry which is preliminary data.</text>
</comment>
<gene>
    <name evidence="3" type="ORF">BP5553_07806</name>
</gene>
<dbReference type="AlphaFoldDB" id="A0A370THL4"/>